<dbReference type="InterPro" id="IPR058240">
    <property type="entry name" value="rSAM_sf"/>
</dbReference>
<reference evidence="8 9" key="1">
    <citation type="journal article" date="2016" name="Nat. Commun.">
        <title>Thousands of microbial genomes shed light on interconnected biogeochemical processes in an aquifer system.</title>
        <authorList>
            <person name="Anantharaman K."/>
            <person name="Brown C.T."/>
            <person name="Hug L.A."/>
            <person name="Sharon I."/>
            <person name="Castelle C.J."/>
            <person name="Probst A.J."/>
            <person name="Thomas B.C."/>
            <person name="Singh A."/>
            <person name="Wilkins M.J."/>
            <person name="Karaoz U."/>
            <person name="Brodie E.L."/>
            <person name="Williams K.H."/>
            <person name="Hubbard S.S."/>
            <person name="Banfield J.F."/>
        </authorList>
    </citation>
    <scope>NUCLEOTIDE SEQUENCE [LARGE SCALE GENOMIC DNA]</scope>
</reference>
<dbReference type="SUPFAM" id="SSF102114">
    <property type="entry name" value="Radical SAM enzymes"/>
    <property type="match status" value="1"/>
</dbReference>
<dbReference type="SUPFAM" id="SSF52242">
    <property type="entry name" value="Cobalamin (vitamin B12)-binding domain"/>
    <property type="match status" value="1"/>
</dbReference>
<feature type="domain" description="B12-binding" evidence="6">
    <location>
        <begin position="8"/>
        <end position="136"/>
    </location>
</feature>
<dbReference type="GO" id="GO:0031419">
    <property type="term" value="F:cobalamin binding"/>
    <property type="evidence" value="ECO:0007669"/>
    <property type="project" value="InterPro"/>
</dbReference>
<comment type="cofactor">
    <cofactor evidence="1">
        <name>[4Fe-4S] cluster</name>
        <dbReference type="ChEBI" id="CHEBI:49883"/>
    </cofactor>
</comment>
<dbReference type="PROSITE" id="PS51332">
    <property type="entry name" value="B12_BINDING"/>
    <property type="match status" value="1"/>
</dbReference>
<dbReference type="InterPro" id="IPR051198">
    <property type="entry name" value="BchE-like"/>
</dbReference>
<dbReference type="SFLD" id="SFLDS00029">
    <property type="entry name" value="Radical_SAM"/>
    <property type="match status" value="1"/>
</dbReference>
<dbReference type="GO" id="GO:0051536">
    <property type="term" value="F:iron-sulfur cluster binding"/>
    <property type="evidence" value="ECO:0007669"/>
    <property type="project" value="UniProtKB-KW"/>
</dbReference>
<dbReference type="Pfam" id="PF02310">
    <property type="entry name" value="B12-binding"/>
    <property type="match status" value="1"/>
</dbReference>
<dbReference type="Proteomes" id="UP000176834">
    <property type="component" value="Unassembled WGS sequence"/>
</dbReference>
<dbReference type="Gene3D" id="3.40.50.280">
    <property type="entry name" value="Cobalamin-binding domain"/>
    <property type="match status" value="1"/>
</dbReference>
<organism evidence="8 9">
    <name type="scientific">Candidatus Yanofskybacteria bacterium RIFCSPHIGHO2_02_FULL_38_22b</name>
    <dbReference type="NCBI Taxonomy" id="1802673"/>
    <lineage>
        <taxon>Bacteria</taxon>
        <taxon>Candidatus Yanofskyibacteriota</taxon>
    </lineage>
</organism>
<comment type="caution">
    <text evidence="8">The sequence shown here is derived from an EMBL/GenBank/DDBJ whole genome shotgun (WGS) entry which is preliminary data.</text>
</comment>
<dbReference type="GO" id="GO:0046872">
    <property type="term" value="F:metal ion binding"/>
    <property type="evidence" value="ECO:0007669"/>
    <property type="project" value="UniProtKB-KW"/>
</dbReference>
<evidence type="ECO:0000256" key="1">
    <source>
        <dbReference type="ARBA" id="ARBA00001966"/>
    </source>
</evidence>
<dbReference type="InterPro" id="IPR006158">
    <property type="entry name" value="Cobalamin-bd"/>
</dbReference>
<evidence type="ECO:0000256" key="2">
    <source>
        <dbReference type="ARBA" id="ARBA00022691"/>
    </source>
</evidence>
<dbReference type="CDD" id="cd02068">
    <property type="entry name" value="radical_SAM_B12_BD"/>
    <property type="match status" value="1"/>
</dbReference>
<feature type="domain" description="Radical SAM core" evidence="7">
    <location>
        <begin position="213"/>
        <end position="458"/>
    </location>
</feature>
<keyword evidence="4" id="KW-0408">Iron</keyword>
<evidence type="ECO:0000256" key="4">
    <source>
        <dbReference type="ARBA" id="ARBA00023004"/>
    </source>
</evidence>
<dbReference type="Pfam" id="PF04055">
    <property type="entry name" value="Radical_SAM"/>
    <property type="match status" value="1"/>
</dbReference>
<evidence type="ECO:0000313" key="8">
    <source>
        <dbReference type="EMBL" id="OGN07753.1"/>
    </source>
</evidence>
<dbReference type="PANTHER" id="PTHR43409:SF7">
    <property type="entry name" value="BLL1977 PROTEIN"/>
    <property type="match status" value="1"/>
</dbReference>
<dbReference type="PANTHER" id="PTHR43409">
    <property type="entry name" value="ANAEROBIC MAGNESIUM-PROTOPORPHYRIN IX MONOMETHYL ESTER CYCLASE-RELATED"/>
    <property type="match status" value="1"/>
</dbReference>
<dbReference type="InterPro" id="IPR036724">
    <property type="entry name" value="Cobalamin-bd_sf"/>
</dbReference>
<dbReference type="InterPro" id="IPR006638">
    <property type="entry name" value="Elp3/MiaA/NifB-like_rSAM"/>
</dbReference>
<dbReference type="InterPro" id="IPR007197">
    <property type="entry name" value="rSAM"/>
</dbReference>
<dbReference type="AlphaFoldDB" id="A0A1F8F3Q3"/>
<name>A0A1F8F3Q3_9BACT</name>
<evidence type="ECO:0000259" key="6">
    <source>
        <dbReference type="PROSITE" id="PS51332"/>
    </source>
</evidence>
<dbReference type="SMART" id="SM00729">
    <property type="entry name" value="Elp3"/>
    <property type="match status" value="1"/>
</dbReference>
<evidence type="ECO:0000256" key="3">
    <source>
        <dbReference type="ARBA" id="ARBA00022723"/>
    </source>
</evidence>
<gene>
    <name evidence="8" type="ORF">A3B86_02640</name>
</gene>
<dbReference type="GO" id="GO:0003824">
    <property type="term" value="F:catalytic activity"/>
    <property type="evidence" value="ECO:0007669"/>
    <property type="project" value="InterPro"/>
</dbReference>
<proteinExistence type="predicted"/>
<dbReference type="EMBL" id="MGJN01000001">
    <property type="protein sequence ID" value="OGN07753.1"/>
    <property type="molecule type" value="Genomic_DNA"/>
</dbReference>
<evidence type="ECO:0000313" key="9">
    <source>
        <dbReference type="Proteomes" id="UP000176834"/>
    </source>
</evidence>
<dbReference type="PROSITE" id="PS51918">
    <property type="entry name" value="RADICAL_SAM"/>
    <property type="match status" value="1"/>
</dbReference>
<keyword evidence="3" id="KW-0479">Metal-binding</keyword>
<protein>
    <submittedName>
        <fullName evidence="8">Uncharacterized protein</fullName>
    </submittedName>
</protein>
<sequence length="646" mass="75255">MSGLKTKLKILFGMRDDGDMTEPMNLMLLSSLAKKNGCLTDIWVMERDDLRDTIQKIKPDIIAFSGITGSHKYYVQAAHNIKEINPKIKVIVGGPHFTFFPGEILRHECIDFLCVGEGDDAWVEWTLAFANNGDTNNIPNIVSKENAQRVLTNPQSGNLILIGGLKNEGLKSVGNSVGMVDYVLNPAFMRGRKTNLDDLPFLDRGLVYDNTEFKYRYKRTIMASRGCPFRCTYCFEHQWNEMYRGVKNSGSIRQLYGVDRLISELEEFVGQYDTRFIKFYDDVFPPFPNPAEREWHQQFCEEYPKRIGLPFHVLTRCDLVVNLLDNHKLDILRDWKKAGMASVTMSIESGNPFIRDHVIIRDMTGNDINRAFKHAWDVGLTTFPNTILGIPAPLLPKVDDARFDDKMREVGRQCKILKEINHRKIDLQEVQKIAEQWFTDKYERRRYILNFLKSVGLREDFKSYDRESVKFTLAQRPGFPEFPILAPYPKTKATEWAIAIGAFDGNFEKLHASYQEVSYLDCYDDEYKKVMHNFELLGSFLSLFAGSRNRFMQWLNPYMQMLCLNYLAEITNSKAVRFYGWLYTTSKAYMHLTRIYPMRYSSWEKWRFFKQMTGLDFWKQFKERKKTKTILRSERPGQTLGGPPSL</sequence>
<accession>A0A1F8F3Q3</accession>
<keyword evidence="2" id="KW-0949">S-adenosyl-L-methionine</keyword>
<keyword evidence="5" id="KW-0411">Iron-sulfur</keyword>
<dbReference type="CDD" id="cd01335">
    <property type="entry name" value="Radical_SAM"/>
    <property type="match status" value="1"/>
</dbReference>
<evidence type="ECO:0000256" key="5">
    <source>
        <dbReference type="ARBA" id="ARBA00023014"/>
    </source>
</evidence>
<dbReference type="SFLD" id="SFLDG01082">
    <property type="entry name" value="B12-binding_domain_containing"/>
    <property type="match status" value="1"/>
</dbReference>
<evidence type="ECO:0000259" key="7">
    <source>
        <dbReference type="PROSITE" id="PS51918"/>
    </source>
</evidence>